<dbReference type="PROSITE" id="PS50987">
    <property type="entry name" value="HTH_ARSR_2"/>
    <property type="match status" value="1"/>
</dbReference>
<accession>A0AA91VCT8</accession>
<dbReference type="InterPro" id="IPR051081">
    <property type="entry name" value="HTH_MetalResp_TranReg"/>
</dbReference>
<evidence type="ECO:0000256" key="3">
    <source>
        <dbReference type="ARBA" id="ARBA00023163"/>
    </source>
</evidence>
<feature type="domain" description="HTH arsR-type" evidence="4">
    <location>
        <begin position="8"/>
        <end position="98"/>
    </location>
</feature>
<dbReference type="InterPro" id="IPR011991">
    <property type="entry name" value="ArsR-like_HTH"/>
</dbReference>
<dbReference type="SUPFAM" id="SSF46785">
    <property type="entry name" value="Winged helix' DNA-binding domain"/>
    <property type="match status" value="1"/>
</dbReference>
<evidence type="ECO:0000259" key="4">
    <source>
        <dbReference type="PROSITE" id="PS50987"/>
    </source>
</evidence>
<evidence type="ECO:0000313" key="5">
    <source>
        <dbReference type="EMBL" id="PED82579.1"/>
    </source>
</evidence>
<comment type="caution">
    <text evidence="5">The sequence shown here is derived from an EMBL/GenBank/DDBJ whole genome shotgun (WGS) entry which is preliminary data.</text>
</comment>
<proteinExistence type="predicted"/>
<dbReference type="AlphaFoldDB" id="A0AA91VCT8"/>
<dbReference type="RefSeq" id="WP_097898312.1">
    <property type="nucleotide sequence ID" value="NZ_NVOR01000031.1"/>
</dbReference>
<organism evidence="5 6">
    <name type="scientific">Bacillus pseudomycoides</name>
    <dbReference type="NCBI Taxonomy" id="64104"/>
    <lineage>
        <taxon>Bacteria</taxon>
        <taxon>Bacillati</taxon>
        <taxon>Bacillota</taxon>
        <taxon>Bacilli</taxon>
        <taxon>Bacillales</taxon>
        <taxon>Bacillaceae</taxon>
        <taxon>Bacillus</taxon>
        <taxon>Bacillus cereus group</taxon>
    </lineage>
</organism>
<dbReference type="Pfam" id="PF01022">
    <property type="entry name" value="HTH_5"/>
    <property type="match status" value="1"/>
</dbReference>
<evidence type="ECO:0000256" key="2">
    <source>
        <dbReference type="ARBA" id="ARBA00023125"/>
    </source>
</evidence>
<dbReference type="Gene3D" id="1.10.10.10">
    <property type="entry name" value="Winged helix-like DNA-binding domain superfamily/Winged helix DNA-binding domain"/>
    <property type="match status" value="1"/>
</dbReference>
<dbReference type="InterPro" id="IPR036388">
    <property type="entry name" value="WH-like_DNA-bd_sf"/>
</dbReference>
<name>A0AA91VCT8_9BACI</name>
<gene>
    <name evidence="5" type="ORF">CON65_10720</name>
</gene>
<protein>
    <submittedName>
        <fullName evidence="5">Transcriptional regulator</fullName>
    </submittedName>
</protein>
<dbReference type="Proteomes" id="UP000221020">
    <property type="component" value="Unassembled WGS sequence"/>
</dbReference>
<evidence type="ECO:0000313" key="6">
    <source>
        <dbReference type="Proteomes" id="UP000221020"/>
    </source>
</evidence>
<dbReference type="GO" id="GO:0003700">
    <property type="term" value="F:DNA-binding transcription factor activity"/>
    <property type="evidence" value="ECO:0007669"/>
    <property type="project" value="InterPro"/>
</dbReference>
<reference evidence="5 6" key="1">
    <citation type="submission" date="2017-09" db="EMBL/GenBank/DDBJ databases">
        <title>Large-scale bioinformatics analysis of Bacillus genomes uncovers conserved roles of natural products in bacterial physiology.</title>
        <authorList>
            <consortium name="Agbiome Team Llc"/>
            <person name="Bleich R.M."/>
            <person name="Grubbs K.J."/>
            <person name="Santa Maria K.C."/>
            <person name="Allen S.E."/>
            <person name="Farag S."/>
            <person name="Shank E.A."/>
            <person name="Bowers A."/>
        </authorList>
    </citation>
    <scope>NUCLEOTIDE SEQUENCE [LARGE SCALE GENOMIC DNA]</scope>
    <source>
        <strain evidence="5 6">AFS092012</strain>
    </source>
</reference>
<dbReference type="NCBIfam" id="NF033788">
    <property type="entry name" value="HTH_metalloreg"/>
    <property type="match status" value="1"/>
</dbReference>
<dbReference type="GO" id="GO:0003677">
    <property type="term" value="F:DNA binding"/>
    <property type="evidence" value="ECO:0007669"/>
    <property type="project" value="UniProtKB-KW"/>
</dbReference>
<dbReference type="InterPro" id="IPR001845">
    <property type="entry name" value="HTH_ArsR_DNA-bd_dom"/>
</dbReference>
<keyword evidence="2" id="KW-0238">DNA-binding</keyword>
<sequence length="98" mass="11068">MAMASEMNKTLITEEDVDILKVMAHPVRLQIVNELKSRKTCNVSQLTEILDIPQSTVSQHLSKMKGKVLRSERKGLEMYYYINNTKASEIVGILGCVN</sequence>
<keyword evidence="3" id="KW-0804">Transcription</keyword>
<dbReference type="SMART" id="SM00418">
    <property type="entry name" value="HTH_ARSR"/>
    <property type="match status" value="1"/>
</dbReference>
<keyword evidence="1" id="KW-0805">Transcription regulation</keyword>
<dbReference type="PANTHER" id="PTHR33154:SF18">
    <property type="entry name" value="ARSENICAL RESISTANCE OPERON REPRESSOR"/>
    <property type="match status" value="1"/>
</dbReference>
<dbReference type="EMBL" id="NVOR01000031">
    <property type="protein sequence ID" value="PED82579.1"/>
    <property type="molecule type" value="Genomic_DNA"/>
</dbReference>
<dbReference type="InterPro" id="IPR036390">
    <property type="entry name" value="WH_DNA-bd_sf"/>
</dbReference>
<dbReference type="CDD" id="cd00090">
    <property type="entry name" value="HTH_ARSR"/>
    <property type="match status" value="1"/>
</dbReference>
<dbReference type="PANTHER" id="PTHR33154">
    <property type="entry name" value="TRANSCRIPTIONAL REGULATOR, ARSR FAMILY"/>
    <property type="match status" value="1"/>
</dbReference>
<evidence type="ECO:0000256" key="1">
    <source>
        <dbReference type="ARBA" id="ARBA00023015"/>
    </source>
</evidence>